<evidence type="ECO:0000256" key="7">
    <source>
        <dbReference type="ARBA" id="ARBA00022490"/>
    </source>
</evidence>
<evidence type="ECO:0000256" key="2">
    <source>
        <dbReference type="ARBA" id="ARBA00001946"/>
    </source>
</evidence>
<dbReference type="GO" id="GO:0004535">
    <property type="term" value="F:poly(A)-specific ribonuclease activity"/>
    <property type="evidence" value="ECO:0007669"/>
    <property type="project" value="UniProtKB-EC"/>
</dbReference>
<protein>
    <recommendedName>
        <fullName evidence="6">poly(A)-specific ribonuclease</fullName>
        <ecNumber evidence="6">3.1.13.4</ecNumber>
    </recommendedName>
</protein>
<name>A0AA39KUF7_9HYME</name>
<dbReference type="Gene3D" id="3.60.10.10">
    <property type="entry name" value="Endonuclease/exonuclease/phosphatase"/>
    <property type="match status" value="1"/>
</dbReference>
<keyword evidence="10" id="KW-0479">Metal-binding</keyword>
<accession>A0AA39KUF7</accession>
<dbReference type="PANTHER" id="PTHR12121:SF100">
    <property type="entry name" value="POLY(A)-SPECIFIC RIBONUCLEASE"/>
    <property type="match status" value="1"/>
</dbReference>
<evidence type="ECO:0000256" key="4">
    <source>
        <dbReference type="ARBA" id="ARBA00004496"/>
    </source>
</evidence>
<keyword evidence="12" id="KW-0378">Hydrolase</keyword>
<evidence type="ECO:0000256" key="10">
    <source>
        <dbReference type="ARBA" id="ARBA00022723"/>
    </source>
</evidence>
<dbReference type="Pfam" id="PF14955">
    <property type="entry name" value="MRP-S24"/>
    <property type="match status" value="1"/>
</dbReference>
<gene>
    <name evidence="19" type="ORF">PV328_007284</name>
</gene>
<dbReference type="GO" id="GO:0005739">
    <property type="term" value="C:mitochondrion"/>
    <property type="evidence" value="ECO:0007669"/>
    <property type="project" value="InterPro"/>
</dbReference>
<keyword evidence="8" id="KW-0433">Leucine-rich repeat</keyword>
<keyword evidence="16" id="KW-0804">Transcription</keyword>
<sequence>MSLILKNVIQSSQLQIPIWLRSFHVSATLDKCTSGRYRITKNPNIEGGNRPCATAVEDEFIRRFMFGTWHNVFVSEVIIKRQHNIIRIAGIIQRNLAARKLYFLIGYTQELLSYWLQCPVKMELQSVDSIFTVMSYNVLCDKYATPQMYEYCPSWALSWDYRKKGIIDEIRYYGADIINLQEVETDQFYNFFLPVLKHEGYDGIFSPKSRARTMAENARKHVDGCAIFYKSHKFTLIKEHWVEFNRLAIANADGSNHMFNRVMPRDNISLAALLRTTEGAWGERVPTDPSQVEQLILVCTTHIHWDPKFSDVKLIQTMLLSNEIRSILDQVGQSFRPDCKFDSSNVHLLLCGDFNSLPDSGVIEFLTSGRVASDHRDFKNLDYKSCLQKISGSTDNPNEFTHPLKLASAYSEDIMPHTNYTFHFKAIIDYIFYSKQSMVPLGLLGPYNEDWFRYQGVVGCPHPYIPSDHFPLLVELELIPTIGTSNGLISRR</sequence>
<dbReference type="Pfam" id="PF03372">
    <property type="entry name" value="Exo_endo_phos"/>
    <property type="match status" value="1"/>
</dbReference>
<dbReference type="PANTHER" id="PTHR12121">
    <property type="entry name" value="CARBON CATABOLITE REPRESSOR PROTEIN 4"/>
    <property type="match status" value="1"/>
</dbReference>
<evidence type="ECO:0000256" key="6">
    <source>
        <dbReference type="ARBA" id="ARBA00012161"/>
    </source>
</evidence>
<keyword evidence="13" id="KW-0269">Exonuclease</keyword>
<dbReference type="Proteomes" id="UP001168990">
    <property type="component" value="Unassembled WGS sequence"/>
</dbReference>
<dbReference type="CDD" id="cd09097">
    <property type="entry name" value="Deadenylase_CCR4"/>
    <property type="match status" value="1"/>
</dbReference>
<reference evidence="19" key="2">
    <citation type="submission" date="2023-03" db="EMBL/GenBank/DDBJ databases">
        <authorList>
            <person name="Inwood S.N."/>
            <person name="Skelly J.G."/>
            <person name="Guhlin J."/>
            <person name="Harrop T.W.R."/>
            <person name="Goldson S.G."/>
            <person name="Dearden P.K."/>
        </authorList>
    </citation>
    <scope>NUCLEOTIDE SEQUENCE</scope>
    <source>
        <strain evidence="19">Irish</strain>
        <tissue evidence="19">Whole body</tissue>
    </source>
</reference>
<evidence type="ECO:0000256" key="8">
    <source>
        <dbReference type="ARBA" id="ARBA00022614"/>
    </source>
</evidence>
<proteinExistence type="inferred from homology"/>
<comment type="cofactor">
    <cofactor evidence="2">
        <name>Mg(2+)</name>
        <dbReference type="ChEBI" id="CHEBI:18420"/>
    </cofactor>
</comment>
<evidence type="ECO:0000256" key="15">
    <source>
        <dbReference type="ARBA" id="ARBA00023015"/>
    </source>
</evidence>
<dbReference type="FunFam" id="3.60.10.10:FF:000002">
    <property type="entry name" value="CCR4-NOT transcription complex subunit 6 like"/>
    <property type="match status" value="1"/>
</dbReference>
<comment type="subcellular location">
    <subcellularLocation>
        <location evidence="4">Cytoplasm</location>
    </subcellularLocation>
    <subcellularLocation>
        <location evidence="3">Nucleus</location>
    </subcellularLocation>
</comment>
<dbReference type="InterPro" id="IPR005135">
    <property type="entry name" value="Endo/exonuclease/phosphatase"/>
</dbReference>
<feature type="domain" description="Endonuclease/exonuclease/phosphatase" evidence="18">
    <location>
        <begin position="134"/>
        <end position="469"/>
    </location>
</feature>
<comment type="similarity">
    <text evidence="5">Belongs to the CCR4/nocturin family.</text>
</comment>
<dbReference type="SUPFAM" id="SSF56219">
    <property type="entry name" value="DNase I-like"/>
    <property type="match status" value="1"/>
</dbReference>
<keyword evidence="14" id="KW-0460">Magnesium</keyword>
<evidence type="ECO:0000313" key="19">
    <source>
        <dbReference type="EMBL" id="KAK0174175.1"/>
    </source>
</evidence>
<evidence type="ECO:0000256" key="9">
    <source>
        <dbReference type="ARBA" id="ARBA00022722"/>
    </source>
</evidence>
<keyword evidence="20" id="KW-1185">Reference proteome</keyword>
<evidence type="ECO:0000256" key="17">
    <source>
        <dbReference type="ARBA" id="ARBA00023242"/>
    </source>
</evidence>
<dbReference type="GO" id="GO:0046872">
    <property type="term" value="F:metal ion binding"/>
    <property type="evidence" value="ECO:0007669"/>
    <property type="project" value="UniProtKB-KW"/>
</dbReference>
<keyword evidence="15" id="KW-0805">Transcription regulation</keyword>
<evidence type="ECO:0000256" key="16">
    <source>
        <dbReference type="ARBA" id="ARBA00023163"/>
    </source>
</evidence>
<comment type="caution">
    <text evidence="19">The sequence shown here is derived from an EMBL/GenBank/DDBJ whole genome shotgun (WGS) entry which is preliminary data.</text>
</comment>
<evidence type="ECO:0000256" key="14">
    <source>
        <dbReference type="ARBA" id="ARBA00022842"/>
    </source>
</evidence>
<evidence type="ECO:0000256" key="1">
    <source>
        <dbReference type="ARBA" id="ARBA00001663"/>
    </source>
</evidence>
<dbReference type="InterPro" id="IPR050410">
    <property type="entry name" value="CCR4/nocturin_mRNA_transcr"/>
</dbReference>
<evidence type="ECO:0000256" key="3">
    <source>
        <dbReference type="ARBA" id="ARBA00004123"/>
    </source>
</evidence>
<keyword evidence="7" id="KW-0963">Cytoplasm</keyword>
<dbReference type="GO" id="GO:0005634">
    <property type="term" value="C:nucleus"/>
    <property type="evidence" value="ECO:0007669"/>
    <property type="project" value="UniProtKB-SubCell"/>
</dbReference>
<evidence type="ECO:0000256" key="11">
    <source>
        <dbReference type="ARBA" id="ARBA00022737"/>
    </source>
</evidence>
<evidence type="ECO:0000256" key="12">
    <source>
        <dbReference type="ARBA" id="ARBA00022801"/>
    </source>
</evidence>
<keyword evidence="17" id="KW-0539">Nucleus</keyword>
<reference evidence="19" key="1">
    <citation type="journal article" date="2023" name="bioRxiv">
        <title>Scaffold-level genome assemblies of two parasitoid biocontrol wasps reveal the parthenogenesis mechanism and an associated novel virus.</title>
        <authorList>
            <person name="Inwood S."/>
            <person name="Skelly J."/>
            <person name="Guhlin J."/>
            <person name="Harrop T."/>
            <person name="Goldson S."/>
            <person name="Dearden P."/>
        </authorList>
    </citation>
    <scope>NUCLEOTIDE SEQUENCE</scope>
    <source>
        <strain evidence="19">Irish</strain>
        <tissue evidence="19">Whole body</tissue>
    </source>
</reference>
<evidence type="ECO:0000256" key="5">
    <source>
        <dbReference type="ARBA" id="ARBA00010774"/>
    </source>
</evidence>
<evidence type="ECO:0000313" key="20">
    <source>
        <dbReference type="Proteomes" id="UP001168990"/>
    </source>
</evidence>
<dbReference type="EMBL" id="JAQQBS010000002">
    <property type="protein sequence ID" value="KAK0174175.1"/>
    <property type="molecule type" value="Genomic_DNA"/>
</dbReference>
<dbReference type="InterPro" id="IPR026146">
    <property type="entry name" value="Ribosomal_uS3m"/>
</dbReference>
<evidence type="ECO:0000256" key="13">
    <source>
        <dbReference type="ARBA" id="ARBA00022839"/>
    </source>
</evidence>
<dbReference type="EC" id="3.1.13.4" evidence="6"/>
<organism evidence="19 20">
    <name type="scientific">Microctonus aethiopoides</name>
    <dbReference type="NCBI Taxonomy" id="144406"/>
    <lineage>
        <taxon>Eukaryota</taxon>
        <taxon>Metazoa</taxon>
        <taxon>Ecdysozoa</taxon>
        <taxon>Arthropoda</taxon>
        <taxon>Hexapoda</taxon>
        <taxon>Insecta</taxon>
        <taxon>Pterygota</taxon>
        <taxon>Neoptera</taxon>
        <taxon>Endopterygota</taxon>
        <taxon>Hymenoptera</taxon>
        <taxon>Apocrita</taxon>
        <taxon>Ichneumonoidea</taxon>
        <taxon>Braconidae</taxon>
        <taxon>Euphorinae</taxon>
        <taxon>Microctonus</taxon>
    </lineage>
</organism>
<keyword evidence="11" id="KW-0677">Repeat</keyword>
<comment type="catalytic activity">
    <reaction evidence="1">
        <text>Exonucleolytic cleavage of poly(A) to 5'-AMP.</text>
        <dbReference type="EC" id="3.1.13.4"/>
    </reaction>
</comment>
<evidence type="ECO:0000259" key="18">
    <source>
        <dbReference type="Pfam" id="PF03372"/>
    </source>
</evidence>
<dbReference type="AlphaFoldDB" id="A0AA39KUF7"/>
<keyword evidence="9" id="KW-0540">Nuclease</keyword>
<dbReference type="InterPro" id="IPR036691">
    <property type="entry name" value="Endo/exonu/phosph_ase_sf"/>
</dbReference>